<gene>
    <name evidence="1" type="ORF">JBS370_LOCUS42360</name>
</gene>
<evidence type="ECO:0000313" key="1">
    <source>
        <dbReference type="EMBL" id="CAF4365301.1"/>
    </source>
</evidence>
<dbReference type="AlphaFoldDB" id="A0A820LZH1"/>
<protein>
    <recommendedName>
        <fullName evidence="3">DNA helicase</fullName>
    </recommendedName>
</protein>
<accession>A0A820LZH1</accession>
<comment type="caution">
    <text evidence="1">The sequence shown here is derived from an EMBL/GenBank/DDBJ whole genome shotgun (WGS) entry which is preliminary data.</text>
</comment>
<sequence>MVGLPLLARLHEILTIAKSSDPSVPFGGINIILFGDYMQYSPVLDKALFIDVFMESSSSMANSTSVPKRSLSEYEIQCQVGRALIL</sequence>
<evidence type="ECO:0008006" key="3">
    <source>
        <dbReference type="Google" id="ProtNLM"/>
    </source>
</evidence>
<proteinExistence type="predicted"/>
<dbReference type="EMBL" id="CAJOBD010055448">
    <property type="protein sequence ID" value="CAF4365301.1"/>
    <property type="molecule type" value="Genomic_DNA"/>
</dbReference>
<reference evidence="1" key="1">
    <citation type="submission" date="2021-02" db="EMBL/GenBank/DDBJ databases">
        <authorList>
            <person name="Nowell W R."/>
        </authorList>
    </citation>
    <scope>NUCLEOTIDE SEQUENCE</scope>
</reference>
<organism evidence="1 2">
    <name type="scientific">Rotaria sordida</name>
    <dbReference type="NCBI Taxonomy" id="392033"/>
    <lineage>
        <taxon>Eukaryota</taxon>
        <taxon>Metazoa</taxon>
        <taxon>Spiralia</taxon>
        <taxon>Gnathifera</taxon>
        <taxon>Rotifera</taxon>
        <taxon>Eurotatoria</taxon>
        <taxon>Bdelloidea</taxon>
        <taxon>Philodinida</taxon>
        <taxon>Philodinidae</taxon>
        <taxon>Rotaria</taxon>
    </lineage>
</organism>
<evidence type="ECO:0000313" key="2">
    <source>
        <dbReference type="Proteomes" id="UP000663836"/>
    </source>
</evidence>
<name>A0A820LZH1_9BILA</name>
<dbReference type="Proteomes" id="UP000663836">
    <property type="component" value="Unassembled WGS sequence"/>
</dbReference>